<protein>
    <submittedName>
        <fullName evidence="2">Uncharacterized protein</fullName>
    </submittedName>
</protein>
<sequence length="237" mass="26372">MDPALINLIQQAIHDGITAAGFLVAVICLVAAGTGAFLASYLKTKGKNFATKEDFNGLLEQIKAQTKVTEDIKAEIQRELNAFSDTLQRGREFAGFRRERIVGHLDHVIEAYTDIYGVAQLVPLRLWLISNTDLDTEGRFRASLSRLRAHFGALQSLEVIPNAVSGAFVDKGSRVLDSWNQVLGEAALRTEAYRKEHPDSRSFSAERYHQSWMQFMTHVEELGAVVKGLSRTISLPQ</sequence>
<feature type="transmembrane region" description="Helical" evidence="1">
    <location>
        <begin position="20"/>
        <end position="42"/>
    </location>
</feature>
<keyword evidence="1" id="KW-0812">Transmembrane</keyword>
<keyword evidence="1" id="KW-0472">Membrane</keyword>
<organism evidence="2 3">
    <name type="scientific">Methylomirabilis oxygeniifera</name>
    <dbReference type="NCBI Taxonomy" id="671143"/>
    <lineage>
        <taxon>Bacteria</taxon>
        <taxon>Candidatus Methylomirabilota</taxon>
        <taxon>Candidatus Methylomirabilia</taxon>
        <taxon>Candidatus Methylomirabilales</taxon>
        <taxon>Candidatus Methylomirabilaceae</taxon>
        <taxon>Candidatus Methylomirabilis</taxon>
    </lineage>
</organism>
<name>D5MF19_METO1</name>
<evidence type="ECO:0000313" key="3">
    <source>
        <dbReference type="Proteomes" id="UP000006898"/>
    </source>
</evidence>
<evidence type="ECO:0000313" key="2">
    <source>
        <dbReference type="EMBL" id="CBE68348.1"/>
    </source>
</evidence>
<accession>D5MF19</accession>
<keyword evidence="1" id="KW-1133">Transmembrane helix</keyword>
<dbReference type="EMBL" id="FP565575">
    <property type="protein sequence ID" value="CBE68348.1"/>
    <property type="molecule type" value="Genomic_DNA"/>
</dbReference>
<dbReference type="KEGG" id="mox:DAMO_1288"/>
<dbReference type="PATRIC" id="fig|671143.5.peg.1130"/>
<dbReference type="AlphaFoldDB" id="D5MF19"/>
<dbReference type="HOGENOM" id="CLU_1168983_0_0_0"/>
<gene>
    <name evidence="2" type="ORF">DAMO_1288</name>
</gene>
<evidence type="ECO:0000256" key="1">
    <source>
        <dbReference type="SAM" id="Phobius"/>
    </source>
</evidence>
<proteinExistence type="predicted"/>
<dbReference type="STRING" id="671143.DAMO_1288"/>
<reference evidence="2 3" key="1">
    <citation type="journal article" date="2010" name="Nature">
        <title>Nitrite-driven anaerobic methane oxidation by oxygenic bacteria.</title>
        <authorList>
            <person name="Ettwig K.F."/>
            <person name="Butler M.K."/>
            <person name="Le Paslier D."/>
            <person name="Pelletier E."/>
            <person name="Mangenot S."/>
            <person name="Kuypers M.M.M."/>
            <person name="Schreiber F."/>
            <person name="Dutilh B.E."/>
            <person name="Zedelius J."/>
            <person name="de Beer D."/>
            <person name="Gloerich J."/>
            <person name="Wessels H.J.C.T."/>
            <person name="van Allen T."/>
            <person name="Luesken F."/>
            <person name="Wu M."/>
            <person name="van de Pas-Schoonen K.T."/>
            <person name="Op den Camp H.J.M."/>
            <person name="Janssen-Megens E.M."/>
            <person name="Francoijs K-J."/>
            <person name="Stunnenberg H."/>
            <person name="Weissenbach J."/>
            <person name="Jetten M.S.M."/>
            <person name="Strous M."/>
        </authorList>
    </citation>
    <scope>NUCLEOTIDE SEQUENCE [LARGE SCALE GENOMIC DNA]</scope>
</reference>
<dbReference type="Proteomes" id="UP000006898">
    <property type="component" value="Chromosome"/>
</dbReference>